<comment type="caution">
    <text evidence="1">The sequence shown here is derived from an EMBL/GenBank/DDBJ whole genome shotgun (WGS) entry which is preliminary data.</text>
</comment>
<dbReference type="CDD" id="cd18186">
    <property type="entry name" value="BTB_POZ_ZBTB_KLHL-like"/>
    <property type="match status" value="1"/>
</dbReference>
<sequence length="334" mass="37733">MAKSGTIPIAHDGDVILRVGGGESKLIDGSNALNLRVSSHVLSNASRVFKALFSPRFSEGATLSSVGSVEIPLPNDEPESMRIMCAALHFKLKPEDDNISSPTLLSLARLSDKYDCAAALRHCFYTWFTEGDFWTLLATARAFNAAYIIQDHRFVDKFGQNLIAKYRMPIRTTTPGLEGLPVEVVEELEIKRHELRDEIYKFLEQQLEGLFTISMPGYECPSDCPNEKIQFGQLAQELRNYALWPISSLESTSLNEILSKLERVHLHEPPYSSCPSYSMYSEKCKANNPSRKGFEAIGYHKKAHQVKSALHKITFKCDEDEYDDVAEDLRKFRM</sequence>
<dbReference type="InterPro" id="IPR011333">
    <property type="entry name" value="SKP1/BTB/POZ_sf"/>
</dbReference>
<keyword evidence="2" id="KW-1185">Reference proteome</keyword>
<dbReference type="Proteomes" id="UP000799441">
    <property type="component" value="Unassembled WGS sequence"/>
</dbReference>
<gene>
    <name evidence="1" type="ORF">K431DRAFT_343440</name>
</gene>
<dbReference type="EMBL" id="MU003769">
    <property type="protein sequence ID" value="KAF2724968.1"/>
    <property type="molecule type" value="Genomic_DNA"/>
</dbReference>
<dbReference type="AlphaFoldDB" id="A0A9P4QCY7"/>
<evidence type="ECO:0000313" key="2">
    <source>
        <dbReference type="Proteomes" id="UP000799441"/>
    </source>
</evidence>
<accession>A0A9P4QCY7</accession>
<dbReference type="Gene3D" id="3.30.710.10">
    <property type="entry name" value="Potassium Channel Kv1.1, Chain A"/>
    <property type="match status" value="1"/>
</dbReference>
<evidence type="ECO:0008006" key="3">
    <source>
        <dbReference type="Google" id="ProtNLM"/>
    </source>
</evidence>
<evidence type="ECO:0000313" key="1">
    <source>
        <dbReference type="EMBL" id="KAF2724968.1"/>
    </source>
</evidence>
<name>A0A9P4QCY7_9PEZI</name>
<reference evidence="1" key="1">
    <citation type="journal article" date="2020" name="Stud. Mycol.">
        <title>101 Dothideomycetes genomes: a test case for predicting lifestyles and emergence of pathogens.</title>
        <authorList>
            <person name="Haridas S."/>
            <person name="Albert R."/>
            <person name="Binder M."/>
            <person name="Bloem J."/>
            <person name="Labutti K."/>
            <person name="Salamov A."/>
            <person name="Andreopoulos B."/>
            <person name="Baker S."/>
            <person name="Barry K."/>
            <person name="Bills G."/>
            <person name="Bluhm B."/>
            <person name="Cannon C."/>
            <person name="Castanera R."/>
            <person name="Culley D."/>
            <person name="Daum C."/>
            <person name="Ezra D."/>
            <person name="Gonzalez J."/>
            <person name="Henrissat B."/>
            <person name="Kuo A."/>
            <person name="Liang C."/>
            <person name="Lipzen A."/>
            <person name="Lutzoni F."/>
            <person name="Magnuson J."/>
            <person name="Mondo S."/>
            <person name="Nolan M."/>
            <person name="Ohm R."/>
            <person name="Pangilinan J."/>
            <person name="Park H.-J."/>
            <person name="Ramirez L."/>
            <person name="Alfaro M."/>
            <person name="Sun H."/>
            <person name="Tritt A."/>
            <person name="Yoshinaga Y."/>
            <person name="Zwiers L.-H."/>
            <person name="Turgeon B."/>
            <person name="Goodwin S."/>
            <person name="Spatafora J."/>
            <person name="Crous P."/>
            <person name="Grigoriev I."/>
        </authorList>
    </citation>
    <scope>NUCLEOTIDE SEQUENCE</scope>
    <source>
        <strain evidence="1">CBS 116435</strain>
    </source>
</reference>
<proteinExistence type="predicted"/>
<organism evidence="1 2">
    <name type="scientific">Polychaeton citri CBS 116435</name>
    <dbReference type="NCBI Taxonomy" id="1314669"/>
    <lineage>
        <taxon>Eukaryota</taxon>
        <taxon>Fungi</taxon>
        <taxon>Dikarya</taxon>
        <taxon>Ascomycota</taxon>
        <taxon>Pezizomycotina</taxon>
        <taxon>Dothideomycetes</taxon>
        <taxon>Dothideomycetidae</taxon>
        <taxon>Capnodiales</taxon>
        <taxon>Capnodiaceae</taxon>
        <taxon>Polychaeton</taxon>
    </lineage>
</organism>
<protein>
    <recommendedName>
        <fullName evidence="3">BTB domain-containing protein</fullName>
    </recommendedName>
</protein>
<dbReference type="OrthoDB" id="5275938at2759"/>